<evidence type="ECO:0000256" key="1">
    <source>
        <dbReference type="SAM" id="MobiDB-lite"/>
    </source>
</evidence>
<dbReference type="GO" id="GO:1990052">
    <property type="term" value="P:ER to chloroplast lipid transport"/>
    <property type="evidence" value="ECO:0007669"/>
    <property type="project" value="InterPro"/>
</dbReference>
<sequence>MANLRLAMDAAFWDLNVASSQTLDGVVRSVAGEPAPSSTERASRTVRPQQLSFLRQVFPLGIIPCFAPSPYKDIGSFAVQSLLLSPAFSQMWFGLVGQFRPWKLISSIKKEIASTDDMDLSSFRDIGKHILDKSLYALGFFSQLSLTDDTSLLFNVERHGERKSPRSKAILFHKLPNHDVTLETAWPELYVERNGTYWEVPSSASLDVSSLISESGFRYRFGLHKNSGNPEAISSSHSDIPLSLMPGICAKAAFSVEKSRDFWRESEEPVSQERKSEKKPAWLISYDKQLKDPHAAVSGIIGGTSEVWFGGNGNKGTSSKDQTGDEGIRRSSSPLRTRNHFNMDLFGSFCCSFQRGKFTYDFNDLTRVDARLDVSSASALLKGFAHLVSATFKGQVQGAVNPLAYPRLNVILQQQIAGPILFRVDTRFSFSSPSGSLLPHVEDVIYGLSYSLRMLQSGKFLAWYSAKRKEGMVELRFFEF</sequence>
<keyword evidence="3" id="KW-1185">Reference proteome</keyword>
<dbReference type="PANTHER" id="PTHR34954:SF3">
    <property type="entry name" value="EXPRESSED PROTEIN"/>
    <property type="match status" value="1"/>
</dbReference>
<proteinExistence type="predicted"/>
<dbReference type="InterPro" id="IPR044160">
    <property type="entry name" value="TGD4-like"/>
</dbReference>
<name>A0A2I0WS87_9ASPA</name>
<dbReference type="AlphaFoldDB" id="A0A2I0WS87"/>
<reference evidence="2 3" key="1">
    <citation type="journal article" date="2016" name="Sci. Rep.">
        <title>The Dendrobium catenatum Lindl. genome sequence provides insights into polysaccharide synthase, floral development and adaptive evolution.</title>
        <authorList>
            <person name="Zhang G.Q."/>
            <person name="Xu Q."/>
            <person name="Bian C."/>
            <person name="Tsai W.C."/>
            <person name="Yeh C.M."/>
            <person name="Liu K.W."/>
            <person name="Yoshida K."/>
            <person name="Zhang L.S."/>
            <person name="Chang S.B."/>
            <person name="Chen F."/>
            <person name="Shi Y."/>
            <person name="Su Y.Y."/>
            <person name="Zhang Y.Q."/>
            <person name="Chen L.J."/>
            <person name="Yin Y."/>
            <person name="Lin M."/>
            <person name="Huang H."/>
            <person name="Deng H."/>
            <person name="Wang Z.W."/>
            <person name="Zhu S.L."/>
            <person name="Zhao X."/>
            <person name="Deng C."/>
            <person name="Niu S.C."/>
            <person name="Huang J."/>
            <person name="Wang M."/>
            <person name="Liu G.H."/>
            <person name="Yang H.J."/>
            <person name="Xiao X.J."/>
            <person name="Hsiao Y.Y."/>
            <person name="Wu W.L."/>
            <person name="Chen Y.Y."/>
            <person name="Mitsuda N."/>
            <person name="Ohme-Takagi M."/>
            <person name="Luo Y.B."/>
            <person name="Van de Peer Y."/>
            <person name="Liu Z.J."/>
        </authorList>
    </citation>
    <scope>NUCLEOTIDE SEQUENCE [LARGE SCALE GENOMIC DNA]</scope>
    <source>
        <tissue evidence="2">The whole plant</tissue>
    </source>
</reference>
<evidence type="ECO:0008006" key="4">
    <source>
        <dbReference type="Google" id="ProtNLM"/>
    </source>
</evidence>
<dbReference type="OrthoDB" id="512148at2759"/>
<reference evidence="2 3" key="2">
    <citation type="journal article" date="2017" name="Nature">
        <title>The Apostasia genome and the evolution of orchids.</title>
        <authorList>
            <person name="Zhang G.Q."/>
            <person name="Liu K.W."/>
            <person name="Li Z."/>
            <person name="Lohaus R."/>
            <person name="Hsiao Y.Y."/>
            <person name="Niu S.C."/>
            <person name="Wang J.Y."/>
            <person name="Lin Y.C."/>
            <person name="Xu Q."/>
            <person name="Chen L.J."/>
            <person name="Yoshida K."/>
            <person name="Fujiwara S."/>
            <person name="Wang Z.W."/>
            <person name="Zhang Y.Q."/>
            <person name="Mitsuda N."/>
            <person name="Wang M."/>
            <person name="Liu G.H."/>
            <person name="Pecoraro L."/>
            <person name="Huang H.X."/>
            <person name="Xiao X.J."/>
            <person name="Lin M."/>
            <person name="Wu X.Y."/>
            <person name="Wu W.L."/>
            <person name="Chen Y.Y."/>
            <person name="Chang S.B."/>
            <person name="Sakamoto S."/>
            <person name="Ohme-Takagi M."/>
            <person name="Yagi M."/>
            <person name="Zeng S.J."/>
            <person name="Shen C.Y."/>
            <person name="Yeh C.M."/>
            <person name="Luo Y.B."/>
            <person name="Tsai W.C."/>
            <person name="Van de Peer Y."/>
            <person name="Liu Z.J."/>
        </authorList>
    </citation>
    <scope>NUCLEOTIDE SEQUENCE [LARGE SCALE GENOMIC DNA]</scope>
    <source>
        <tissue evidence="2">The whole plant</tissue>
    </source>
</reference>
<accession>A0A2I0WS87</accession>
<dbReference type="GO" id="GO:0009941">
    <property type="term" value="C:chloroplast envelope"/>
    <property type="evidence" value="ECO:0007669"/>
    <property type="project" value="TreeGrafter"/>
</dbReference>
<protein>
    <recommendedName>
        <fullName evidence="4">Protein TRIGALACTOSYLDIACYLGLYCEROL 4, chloroplastic</fullName>
    </recommendedName>
</protein>
<evidence type="ECO:0000313" key="2">
    <source>
        <dbReference type="EMBL" id="PKU78528.1"/>
    </source>
</evidence>
<dbReference type="PANTHER" id="PTHR34954">
    <property type="entry name" value="EXPRESSED PROTEIN"/>
    <property type="match status" value="1"/>
</dbReference>
<feature type="region of interest" description="Disordered" evidence="1">
    <location>
        <begin position="311"/>
        <end position="334"/>
    </location>
</feature>
<organism evidence="2 3">
    <name type="scientific">Dendrobium catenatum</name>
    <dbReference type="NCBI Taxonomy" id="906689"/>
    <lineage>
        <taxon>Eukaryota</taxon>
        <taxon>Viridiplantae</taxon>
        <taxon>Streptophyta</taxon>
        <taxon>Embryophyta</taxon>
        <taxon>Tracheophyta</taxon>
        <taxon>Spermatophyta</taxon>
        <taxon>Magnoliopsida</taxon>
        <taxon>Liliopsida</taxon>
        <taxon>Asparagales</taxon>
        <taxon>Orchidaceae</taxon>
        <taxon>Epidendroideae</taxon>
        <taxon>Malaxideae</taxon>
        <taxon>Dendrobiinae</taxon>
        <taxon>Dendrobium</taxon>
    </lineage>
</organism>
<gene>
    <name evidence="2" type="ORF">MA16_Dca015809</name>
</gene>
<evidence type="ECO:0000313" key="3">
    <source>
        <dbReference type="Proteomes" id="UP000233837"/>
    </source>
</evidence>
<dbReference type="EMBL" id="KZ502450">
    <property type="protein sequence ID" value="PKU78528.1"/>
    <property type="molecule type" value="Genomic_DNA"/>
</dbReference>
<dbReference type="Proteomes" id="UP000233837">
    <property type="component" value="Unassembled WGS sequence"/>
</dbReference>
<dbReference type="GO" id="GO:0034196">
    <property type="term" value="P:acylglycerol transport"/>
    <property type="evidence" value="ECO:0007669"/>
    <property type="project" value="InterPro"/>
</dbReference>
<dbReference type="GO" id="GO:0070300">
    <property type="term" value="F:phosphatidic acid binding"/>
    <property type="evidence" value="ECO:0007669"/>
    <property type="project" value="InterPro"/>
</dbReference>